<feature type="compositionally biased region" description="Polar residues" evidence="10">
    <location>
        <begin position="29"/>
        <end position="66"/>
    </location>
</feature>
<dbReference type="PROSITE" id="PS00028">
    <property type="entry name" value="ZINC_FINGER_C2H2_1"/>
    <property type="match status" value="3"/>
</dbReference>
<evidence type="ECO:0000256" key="5">
    <source>
        <dbReference type="ARBA" id="ARBA00022833"/>
    </source>
</evidence>
<proteinExistence type="inferred from homology"/>
<feature type="compositionally biased region" description="Pro residues" evidence="10">
    <location>
        <begin position="101"/>
        <end position="114"/>
    </location>
</feature>
<evidence type="ECO:0000313" key="12">
    <source>
        <dbReference type="EMBL" id="CAG5134466.1"/>
    </source>
</evidence>
<dbReference type="InterPro" id="IPR036236">
    <property type="entry name" value="Znf_C2H2_sf"/>
</dbReference>
<dbReference type="SUPFAM" id="SSF57667">
    <property type="entry name" value="beta-beta-alpha zinc fingers"/>
    <property type="match status" value="2"/>
</dbReference>
<dbReference type="GO" id="GO:0000978">
    <property type="term" value="F:RNA polymerase II cis-regulatory region sequence-specific DNA binding"/>
    <property type="evidence" value="ECO:0007669"/>
    <property type="project" value="TreeGrafter"/>
</dbReference>
<reference evidence="12" key="1">
    <citation type="submission" date="2021-04" db="EMBL/GenBank/DDBJ databases">
        <authorList>
            <consortium name="Molecular Ecology Group"/>
        </authorList>
    </citation>
    <scope>NUCLEOTIDE SEQUENCE</scope>
</reference>
<feature type="region of interest" description="Disordered" evidence="10">
    <location>
        <begin position="278"/>
        <end position="327"/>
    </location>
</feature>
<feature type="compositionally biased region" description="Basic and acidic residues" evidence="10">
    <location>
        <begin position="1"/>
        <end position="26"/>
    </location>
</feature>
<dbReference type="SMART" id="SM00355">
    <property type="entry name" value="ZnF_C2H2"/>
    <property type="match status" value="5"/>
</dbReference>
<feature type="domain" description="C2H2-type" evidence="11">
    <location>
        <begin position="446"/>
        <end position="473"/>
    </location>
</feature>
<feature type="region of interest" description="Disordered" evidence="10">
    <location>
        <begin position="88"/>
        <end position="129"/>
    </location>
</feature>
<dbReference type="GO" id="GO:0008270">
    <property type="term" value="F:zinc ion binding"/>
    <property type="evidence" value="ECO:0007669"/>
    <property type="project" value="UniProtKB-KW"/>
</dbReference>
<dbReference type="FunFam" id="3.30.160.60:FF:000169">
    <property type="entry name" value="transcriptional repressor scratch 2"/>
    <property type="match status" value="1"/>
</dbReference>
<keyword evidence="2" id="KW-0479">Metal-binding</keyword>
<dbReference type="GO" id="GO:0000981">
    <property type="term" value="F:DNA-binding transcription factor activity, RNA polymerase II-specific"/>
    <property type="evidence" value="ECO:0007669"/>
    <property type="project" value="TreeGrafter"/>
</dbReference>
<evidence type="ECO:0000256" key="2">
    <source>
        <dbReference type="ARBA" id="ARBA00022723"/>
    </source>
</evidence>
<comment type="similarity">
    <text evidence="8">Belongs to the snail C2H2-type zinc-finger protein family.</text>
</comment>
<dbReference type="FunFam" id="3.30.160.60:FF:000043">
    <property type="entry name" value="Scratch family zinc finger 2"/>
    <property type="match status" value="1"/>
</dbReference>
<dbReference type="FunFam" id="3.30.160.60:FF:000706">
    <property type="entry name" value="Zinc finger protein"/>
    <property type="match status" value="1"/>
</dbReference>
<dbReference type="EMBL" id="CAJHNH020007223">
    <property type="protein sequence ID" value="CAG5134466.1"/>
    <property type="molecule type" value="Genomic_DNA"/>
</dbReference>
<feature type="region of interest" description="Disordered" evidence="10">
    <location>
        <begin position="1"/>
        <end position="67"/>
    </location>
</feature>
<name>A0A8S4A639_9EUPU</name>
<organism evidence="12 13">
    <name type="scientific">Candidula unifasciata</name>
    <dbReference type="NCBI Taxonomy" id="100452"/>
    <lineage>
        <taxon>Eukaryota</taxon>
        <taxon>Metazoa</taxon>
        <taxon>Spiralia</taxon>
        <taxon>Lophotrochozoa</taxon>
        <taxon>Mollusca</taxon>
        <taxon>Gastropoda</taxon>
        <taxon>Heterobranchia</taxon>
        <taxon>Euthyneura</taxon>
        <taxon>Panpulmonata</taxon>
        <taxon>Eupulmonata</taxon>
        <taxon>Stylommatophora</taxon>
        <taxon>Helicina</taxon>
        <taxon>Helicoidea</taxon>
        <taxon>Geomitridae</taxon>
        <taxon>Candidula</taxon>
    </lineage>
</organism>
<evidence type="ECO:0000256" key="3">
    <source>
        <dbReference type="ARBA" id="ARBA00022737"/>
    </source>
</evidence>
<dbReference type="Gene3D" id="3.30.160.60">
    <property type="entry name" value="Classic Zinc Finger"/>
    <property type="match status" value="4"/>
</dbReference>
<dbReference type="InterPro" id="IPR050527">
    <property type="entry name" value="Snail/Krueppel_Znf"/>
</dbReference>
<feature type="compositionally biased region" description="Pro residues" evidence="10">
    <location>
        <begin position="310"/>
        <end position="321"/>
    </location>
</feature>
<feature type="domain" description="C2H2-type" evidence="11">
    <location>
        <begin position="418"/>
        <end position="445"/>
    </location>
</feature>
<dbReference type="GO" id="GO:0005634">
    <property type="term" value="C:nucleus"/>
    <property type="evidence" value="ECO:0007669"/>
    <property type="project" value="UniProtKB-SubCell"/>
</dbReference>
<keyword evidence="6" id="KW-0238">DNA-binding</keyword>
<accession>A0A8S4A639</accession>
<dbReference type="PANTHER" id="PTHR24388:SF38">
    <property type="entry name" value="PROTEIN SNAIL"/>
    <property type="match status" value="1"/>
</dbReference>
<evidence type="ECO:0000256" key="4">
    <source>
        <dbReference type="ARBA" id="ARBA00022771"/>
    </source>
</evidence>
<evidence type="ECO:0000256" key="8">
    <source>
        <dbReference type="ARBA" id="ARBA00037948"/>
    </source>
</evidence>
<evidence type="ECO:0000256" key="7">
    <source>
        <dbReference type="ARBA" id="ARBA00023242"/>
    </source>
</evidence>
<dbReference type="PROSITE" id="PS50157">
    <property type="entry name" value="ZINC_FINGER_C2H2_2"/>
    <property type="match status" value="4"/>
</dbReference>
<dbReference type="InterPro" id="IPR013087">
    <property type="entry name" value="Znf_C2H2_type"/>
</dbReference>
<keyword evidence="3" id="KW-0677">Repeat</keyword>
<evidence type="ECO:0000259" key="11">
    <source>
        <dbReference type="PROSITE" id="PS50157"/>
    </source>
</evidence>
<evidence type="ECO:0000256" key="6">
    <source>
        <dbReference type="ARBA" id="ARBA00023125"/>
    </source>
</evidence>
<feature type="domain" description="C2H2-type" evidence="11">
    <location>
        <begin position="474"/>
        <end position="500"/>
    </location>
</feature>
<evidence type="ECO:0000256" key="1">
    <source>
        <dbReference type="ARBA" id="ARBA00004123"/>
    </source>
</evidence>
<dbReference type="PANTHER" id="PTHR24388">
    <property type="entry name" value="ZINC FINGER PROTEIN"/>
    <property type="match status" value="1"/>
</dbReference>
<feature type="domain" description="C2H2-type" evidence="11">
    <location>
        <begin position="361"/>
        <end position="388"/>
    </location>
</feature>
<evidence type="ECO:0000256" key="10">
    <source>
        <dbReference type="SAM" id="MobiDB-lite"/>
    </source>
</evidence>
<sequence length="500" mass="55578">MSPVHRDDGDVARHPNMDTDSADRKNQQKRSSVIVTNSNHPANRRPQTTHTDMAASGNSGPLTGRQTGKFEVCSGEFLFNVNVHQDTGPSVKDRAPQGYLPSPPPAHTPVPSPLPAHTFSPAPAHTSTQVHCLGAQSPSPAHMKFARPPMGRDILPADHPINHPLIQQLINQRLHVPEDSPPSVSYHGNHHHHNDNDSNSSSDFVQPDYRQIVYTSASPQHEDDRVFYLHDPGHQHDDMEESVRHHYTMMSSSDRRHLHHSNVSLDQQLYSLSQSHSLINPAHLPPSPSPSLPSSSPTLQSVSDDDTHTPPTPPHSIPSPSPQHNKDSNAYTYEAFLVSDGRSRKRALEGELDSSNSKVRYTCSECGKDYATSSNLSRHKQTHRSLDSKSAKKCPHCEKVYVSMPALSMHVLTHDLRHSCDICSKTFSRPWLLQGHMRSHTGEKPFGCAHCGKAFADRSNLRAHMQTHSAFKHFACDKCNKSFALKSYLNKHLESACVKE</sequence>
<feature type="region of interest" description="Disordered" evidence="10">
    <location>
        <begin position="176"/>
        <end position="204"/>
    </location>
</feature>
<gene>
    <name evidence="12" type="ORF">CUNI_LOCUS20024</name>
</gene>
<protein>
    <recommendedName>
        <fullName evidence="11">C2H2-type domain-containing protein</fullName>
    </recommendedName>
</protein>
<comment type="subcellular location">
    <subcellularLocation>
        <location evidence="1">Nucleus</location>
    </subcellularLocation>
</comment>
<evidence type="ECO:0000313" key="13">
    <source>
        <dbReference type="Proteomes" id="UP000678393"/>
    </source>
</evidence>
<dbReference type="AlphaFoldDB" id="A0A8S4A639"/>
<keyword evidence="13" id="KW-1185">Reference proteome</keyword>
<dbReference type="Proteomes" id="UP000678393">
    <property type="component" value="Unassembled WGS sequence"/>
</dbReference>
<keyword evidence="5" id="KW-0862">Zinc</keyword>
<keyword evidence="4 9" id="KW-0863">Zinc-finger</keyword>
<keyword evidence="7" id="KW-0539">Nucleus</keyword>
<evidence type="ECO:0000256" key="9">
    <source>
        <dbReference type="PROSITE-ProRule" id="PRU00042"/>
    </source>
</evidence>
<comment type="caution">
    <text evidence="12">The sequence shown here is derived from an EMBL/GenBank/DDBJ whole genome shotgun (WGS) entry which is preliminary data.</text>
</comment>
<dbReference type="Pfam" id="PF00096">
    <property type="entry name" value="zf-C2H2"/>
    <property type="match status" value="4"/>
</dbReference>
<dbReference type="OrthoDB" id="5428132at2759"/>